<dbReference type="InterPro" id="IPR029063">
    <property type="entry name" value="SAM-dependent_MTases_sf"/>
</dbReference>
<comment type="caution">
    <text evidence="2">The sequence shown here is derived from an EMBL/GenBank/DDBJ whole genome shotgun (WGS) entry which is preliminary data.</text>
</comment>
<dbReference type="RefSeq" id="WP_123687746.1">
    <property type="nucleotide sequence ID" value="NZ_AP019700.1"/>
</dbReference>
<keyword evidence="2" id="KW-0808">Transferase</keyword>
<dbReference type="SUPFAM" id="SSF53335">
    <property type="entry name" value="S-adenosyl-L-methionine-dependent methyltransferases"/>
    <property type="match status" value="1"/>
</dbReference>
<reference evidence="2 3" key="1">
    <citation type="submission" date="2018-11" db="EMBL/GenBank/DDBJ databases">
        <title>Genomic Encyclopedia of Type Strains, Phase IV (KMG-IV): sequencing the most valuable type-strain genomes for metagenomic binning, comparative biology and taxonomic classification.</title>
        <authorList>
            <person name="Goeker M."/>
        </authorList>
    </citation>
    <scope>NUCLEOTIDE SEQUENCE [LARGE SCALE GENOMIC DNA]</scope>
    <source>
        <strain evidence="2 3">DSM 5900</strain>
    </source>
</reference>
<dbReference type="AlphaFoldDB" id="A0A3N1MIR3"/>
<keyword evidence="3" id="KW-1185">Reference proteome</keyword>
<dbReference type="CDD" id="cd02440">
    <property type="entry name" value="AdoMet_MTases"/>
    <property type="match status" value="1"/>
</dbReference>
<evidence type="ECO:0000313" key="2">
    <source>
        <dbReference type="EMBL" id="ROQ03095.1"/>
    </source>
</evidence>
<feature type="domain" description="Methyltransferase" evidence="1">
    <location>
        <begin position="71"/>
        <end position="162"/>
    </location>
</feature>
<protein>
    <submittedName>
        <fullName evidence="2">Methyltransferase family protein</fullName>
    </submittedName>
</protein>
<name>A0A3N1MIR3_9PROT</name>
<dbReference type="Proteomes" id="UP000278222">
    <property type="component" value="Unassembled WGS sequence"/>
</dbReference>
<dbReference type="GO" id="GO:0032259">
    <property type="term" value="P:methylation"/>
    <property type="evidence" value="ECO:0007669"/>
    <property type="project" value="UniProtKB-KW"/>
</dbReference>
<dbReference type="Gene3D" id="3.40.50.150">
    <property type="entry name" value="Vaccinia Virus protein VP39"/>
    <property type="match status" value="1"/>
</dbReference>
<dbReference type="Gene3D" id="1.20.5.340">
    <property type="match status" value="1"/>
</dbReference>
<keyword evidence="2" id="KW-0489">Methyltransferase</keyword>
<sequence length="426" mass="47912">MTPQPSLSRDELIRRRDAVAAEHGAWVGHNIHLGHGVYTIDARVVGAENTAKHLLDVVGSIARKPLDRLRILDLGCSEGLYAIEFGLHGAEVVGVEGRAAPLARARFAAEALGLSRVRFEQGDAREATEALYGRFDVILNCGLVYHLDAGDVFRVFENMAGMCDDLAIVETHYAQTVTERFEYRGQEYFGVSRREHEDGADLTVREKREWASLDNAYSFWLSKPSLVNALARSGFATVTECLYPAILSYGDRETFIARKGEARPLRAVPLPGIFEDRFLPPVETRRPLASWVGQDHVDNPATTPKYFDTTSRDLDTMRIRLDAVDQRFDTVEERLNGVAGGLAAVESRMQALERRLDESVPELGRLSRETERLAAYSESLQESMNAWLKGIWTALNTTTSEMGRTREEIERVRALQRRPWFMRRSG</sequence>
<dbReference type="InterPro" id="IPR041698">
    <property type="entry name" value="Methyltransf_25"/>
</dbReference>
<evidence type="ECO:0000313" key="3">
    <source>
        <dbReference type="Proteomes" id="UP000278222"/>
    </source>
</evidence>
<dbReference type="SUPFAM" id="SSF57997">
    <property type="entry name" value="Tropomyosin"/>
    <property type="match status" value="1"/>
</dbReference>
<dbReference type="OrthoDB" id="9765084at2"/>
<accession>A0A3N1MIR3</accession>
<dbReference type="Pfam" id="PF13649">
    <property type="entry name" value="Methyltransf_25"/>
    <property type="match status" value="1"/>
</dbReference>
<evidence type="ECO:0000259" key="1">
    <source>
        <dbReference type="Pfam" id="PF13649"/>
    </source>
</evidence>
<organism evidence="2 3">
    <name type="scientific">Stella humosa</name>
    <dbReference type="NCBI Taxonomy" id="94"/>
    <lineage>
        <taxon>Bacteria</taxon>
        <taxon>Pseudomonadati</taxon>
        <taxon>Pseudomonadota</taxon>
        <taxon>Alphaproteobacteria</taxon>
        <taxon>Rhodospirillales</taxon>
        <taxon>Stellaceae</taxon>
        <taxon>Stella</taxon>
    </lineage>
</organism>
<dbReference type="EMBL" id="RJKX01000004">
    <property type="protein sequence ID" value="ROQ03095.1"/>
    <property type="molecule type" value="Genomic_DNA"/>
</dbReference>
<proteinExistence type="predicted"/>
<gene>
    <name evidence="2" type="ORF">EDC65_0100</name>
</gene>
<dbReference type="GO" id="GO:0008168">
    <property type="term" value="F:methyltransferase activity"/>
    <property type="evidence" value="ECO:0007669"/>
    <property type="project" value="UniProtKB-KW"/>
</dbReference>